<dbReference type="Proteomes" id="UP000433876">
    <property type="component" value="Unassembled WGS sequence"/>
</dbReference>
<comment type="caution">
    <text evidence="1">The sequence shown here is derived from an EMBL/GenBank/DDBJ whole genome shotgun (WGS) entry which is preliminary data.</text>
</comment>
<gene>
    <name evidence="1" type="ORF">SMACR_12817</name>
</gene>
<proteinExistence type="predicted"/>
<dbReference type="EMBL" id="NMPR01000086">
    <property type="protein sequence ID" value="KAA8631099.1"/>
    <property type="molecule type" value="Genomic_DNA"/>
</dbReference>
<sequence>MEACRSLHDVLQRIFVKEDRRKLEAIHQTFLSRTDELDDILGNGTS</sequence>
<protein>
    <submittedName>
        <fullName evidence="1">Uncharacterized protein</fullName>
    </submittedName>
</protein>
<dbReference type="VEuPathDB" id="FungiDB:SMAC_12817"/>
<evidence type="ECO:0000313" key="1">
    <source>
        <dbReference type="EMBL" id="KAA8631099.1"/>
    </source>
</evidence>
<accession>A0A8S8ZNM9</accession>
<evidence type="ECO:0000313" key="2">
    <source>
        <dbReference type="Proteomes" id="UP000433876"/>
    </source>
</evidence>
<organism evidence="1 2">
    <name type="scientific">Sordaria macrospora</name>
    <dbReference type="NCBI Taxonomy" id="5147"/>
    <lineage>
        <taxon>Eukaryota</taxon>
        <taxon>Fungi</taxon>
        <taxon>Dikarya</taxon>
        <taxon>Ascomycota</taxon>
        <taxon>Pezizomycotina</taxon>
        <taxon>Sordariomycetes</taxon>
        <taxon>Sordariomycetidae</taxon>
        <taxon>Sordariales</taxon>
        <taxon>Sordariaceae</taxon>
        <taxon>Sordaria</taxon>
    </lineage>
</organism>
<name>A0A8S8ZNM9_SORMA</name>
<dbReference type="AlphaFoldDB" id="A0A8S8ZNM9"/>
<reference evidence="1 2" key="1">
    <citation type="submission" date="2017-07" db="EMBL/GenBank/DDBJ databases">
        <title>Genome sequence of the Sordaria macrospora wild type strain R19027.</title>
        <authorList>
            <person name="Nowrousian M."/>
            <person name="Teichert I."/>
            <person name="Kueck U."/>
        </authorList>
    </citation>
    <scope>NUCLEOTIDE SEQUENCE [LARGE SCALE GENOMIC DNA]</scope>
    <source>
        <strain evidence="1 2">R19027</strain>
        <tissue evidence="1">Mycelium</tissue>
    </source>
</reference>